<name>A0AAV7UC33_PLEWA</name>
<dbReference type="AlphaFoldDB" id="A0AAV7UC33"/>
<sequence length="86" mass="9742">MLRRSWASNYVTEVVDDGGGSVTGSNDIMQVFTEYFARLYAAPAGPSGEVVRTYFEDIALVWFEEAHRAYLDEPFTEWCTQAGYTQ</sequence>
<proteinExistence type="predicted"/>
<keyword evidence="2" id="KW-1185">Reference proteome</keyword>
<comment type="caution">
    <text evidence="1">The sequence shown here is derived from an EMBL/GenBank/DDBJ whole genome shotgun (WGS) entry which is preliminary data.</text>
</comment>
<reference evidence="1" key="1">
    <citation type="journal article" date="2022" name="bioRxiv">
        <title>Sequencing and chromosome-scale assembly of the giantPleurodeles waltlgenome.</title>
        <authorList>
            <person name="Brown T."/>
            <person name="Elewa A."/>
            <person name="Iarovenko S."/>
            <person name="Subramanian E."/>
            <person name="Araus A.J."/>
            <person name="Petzold A."/>
            <person name="Susuki M."/>
            <person name="Suzuki K.-i.T."/>
            <person name="Hayashi T."/>
            <person name="Toyoda A."/>
            <person name="Oliveira C."/>
            <person name="Osipova E."/>
            <person name="Leigh N.D."/>
            <person name="Simon A."/>
            <person name="Yun M.H."/>
        </authorList>
    </citation>
    <scope>NUCLEOTIDE SEQUENCE</scope>
    <source>
        <strain evidence="1">20211129_DDA</strain>
        <tissue evidence="1">Liver</tissue>
    </source>
</reference>
<accession>A0AAV7UC33</accession>
<evidence type="ECO:0000313" key="2">
    <source>
        <dbReference type="Proteomes" id="UP001066276"/>
    </source>
</evidence>
<dbReference type="EMBL" id="JANPWB010000005">
    <property type="protein sequence ID" value="KAJ1186515.1"/>
    <property type="molecule type" value="Genomic_DNA"/>
</dbReference>
<evidence type="ECO:0000313" key="1">
    <source>
        <dbReference type="EMBL" id="KAJ1186515.1"/>
    </source>
</evidence>
<gene>
    <name evidence="1" type="ORF">NDU88_003296</name>
</gene>
<dbReference type="Proteomes" id="UP001066276">
    <property type="component" value="Chromosome 3_1"/>
</dbReference>
<organism evidence="1 2">
    <name type="scientific">Pleurodeles waltl</name>
    <name type="common">Iberian ribbed newt</name>
    <dbReference type="NCBI Taxonomy" id="8319"/>
    <lineage>
        <taxon>Eukaryota</taxon>
        <taxon>Metazoa</taxon>
        <taxon>Chordata</taxon>
        <taxon>Craniata</taxon>
        <taxon>Vertebrata</taxon>
        <taxon>Euteleostomi</taxon>
        <taxon>Amphibia</taxon>
        <taxon>Batrachia</taxon>
        <taxon>Caudata</taxon>
        <taxon>Salamandroidea</taxon>
        <taxon>Salamandridae</taxon>
        <taxon>Pleurodelinae</taxon>
        <taxon>Pleurodeles</taxon>
    </lineage>
</organism>
<protein>
    <submittedName>
        <fullName evidence="1">Uncharacterized protein</fullName>
    </submittedName>
</protein>